<dbReference type="GO" id="GO:0016567">
    <property type="term" value="P:protein ubiquitination"/>
    <property type="evidence" value="ECO:0007669"/>
    <property type="project" value="UniProtKB-UniRule"/>
</dbReference>
<keyword evidence="3 6" id="KW-0863">Zinc-finger</keyword>
<dbReference type="EC" id="2.3.2.27" evidence="6"/>
<evidence type="ECO:0000256" key="2">
    <source>
        <dbReference type="ARBA" id="ARBA00022723"/>
    </source>
</evidence>
<dbReference type="PANTHER" id="PTHR23163">
    <property type="entry name" value="RING FINGER PROTEIN-RELATED"/>
    <property type="match status" value="1"/>
</dbReference>
<comment type="subcellular location">
    <subcellularLocation>
        <location evidence="1 6">Nucleus</location>
    </subcellularLocation>
</comment>
<dbReference type="InterPro" id="IPR013956">
    <property type="entry name" value="E3_ubiquit_lig_Bre1"/>
</dbReference>
<dbReference type="GO" id="GO:0008270">
    <property type="term" value="F:zinc ion binding"/>
    <property type="evidence" value="ECO:0007669"/>
    <property type="project" value="UniProtKB-KW"/>
</dbReference>
<comment type="catalytic activity">
    <reaction evidence="6">
        <text>S-ubiquitinyl-[E2 ubiquitin-conjugating enzyme]-L-cysteine + [acceptor protein]-L-lysine = [E2 ubiquitin-conjugating enzyme]-L-cysteine + N(6)-ubiquitinyl-[acceptor protein]-L-lysine.</text>
        <dbReference type="EC" id="2.3.2.27"/>
    </reaction>
</comment>
<reference evidence="7" key="1">
    <citation type="journal article" date="2023" name="Plant J.">
        <title>Genome sequences and population genomics provide insights into the demographic history, inbreeding, and mutation load of two 'living fossil' tree species of Dipteronia.</title>
        <authorList>
            <person name="Feng Y."/>
            <person name="Comes H.P."/>
            <person name="Chen J."/>
            <person name="Zhu S."/>
            <person name="Lu R."/>
            <person name="Zhang X."/>
            <person name="Li P."/>
            <person name="Qiu J."/>
            <person name="Olsen K.M."/>
            <person name="Qiu Y."/>
        </authorList>
    </citation>
    <scope>NUCLEOTIDE SEQUENCE</scope>
    <source>
        <strain evidence="7">NBL</strain>
    </source>
</reference>
<evidence type="ECO:0000313" key="8">
    <source>
        <dbReference type="Proteomes" id="UP001281410"/>
    </source>
</evidence>
<comment type="similarity">
    <text evidence="6">Belongs to the BRE1 family.</text>
</comment>
<keyword evidence="6" id="KW-0833">Ubl conjugation pathway</keyword>
<evidence type="ECO:0000256" key="3">
    <source>
        <dbReference type="ARBA" id="ARBA00022771"/>
    </source>
</evidence>
<name>A0AAE0APA1_9ROSI</name>
<evidence type="ECO:0000256" key="5">
    <source>
        <dbReference type="ARBA" id="ARBA00023242"/>
    </source>
</evidence>
<dbReference type="GO" id="GO:0006325">
    <property type="term" value="P:chromatin organization"/>
    <property type="evidence" value="ECO:0007669"/>
    <property type="project" value="UniProtKB-KW"/>
</dbReference>
<evidence type="ECO:0000256" key="4">
    <source>
        <dbReference type="ARBA" id="ARBA00022833"/>
    </source>
</evidence>
<evidence type="ECO:0000256" key="1">
    <source>
        <dbReference type="ARBA" id="ARBA00004123"/>
    </source>
</evidence>
<dbReference type="GO" id="GO:0005634">
    <property type="term" value="C:nucleus"/>
    <property type="evidence" value="ECO:0007669"/>
    <property type="project" value="UniProtKB-SubCell"/>
</dbReference>
<keyword evidence="6" id="KW-0175">Coiled coil</keyword>
<keyword evidence="4 6" id="KW-0862">Zinc</keyword>
<keyword evidence="8" id="KW-1185">Reference proteome</keyword>
<keyword evidence="6" id="KW-0808">Transferase</keyword>
<organism evidence="7 8">
    <name type="scientific">Dipteronia sinensis</name>
    <dbReference type="NCBI Taxonomy" id="43782"/>
    <lineage>
        <taxon>Eukaryota</taxon>
        <taxon>Viridiplantae</taxon>
        <taxon>Streptophyta</taxon>
        <taxon>Embryophyta</taxon>
        <taxon>Tracheophyta</taxon>
        <taxon>Spermatophyta</taxon>
        <taxon>Magnoliopsida</taxon>
        <taxon>eudicotyledons</taxon>
        <taxon>Gunneridae</taxon>
        <taxon>Pentapetalae</taxon>
        <taxon>rosids</taxon>
        <taxon>malvids</taxon>
        <taxon>Sapindales</taxon>
        <taxon>Sapindaceae</taxon>
        <taxon>Hippocastanoideae</taxon>
        <taxon>Acereae</taxon>
        <taxon>Dipteronia</taxon>
    </lineage>
</organism>
<keyword evidence="2 6" id="KW-0479">Metal-binding</keyword>
<sequence>MKSARIKDQLKFCSDRVQKLAEDRSHDSATLKNTQKKLLDMKTLSLQIRESLEELQSKVDKSGLALMGVLIELEKERLSFKVLPPTESCHRKCPVCAASFGPNDVKPVFI</sequence>
<accession>A0AAE0APA1</accession>
<proteinExistence type="inferred from homology"/>
<dbReference type="EMBL" id="JANJYJ010000003">
    <property type="protein sequence ID" value="KAK3221463.1"/>
    <property type="molecule type" value="Genomic_DNA"/>
</dbReference>
<dbReference type="GO" id="GO:0033503">
    <property type="term" value="C:HULC complex"/>
    <property type="evidence" value="ECO:0007669"/>
    <property type="project" value="TreeGrafter"/>
</dbReference>
<dbReference type="GO" id="GO:0061630">
    <property type="term" value="F:ubiquitin protein ligase activity"/>
    <property type="evidence" value="ECO:0007669"/>
    <property type="project" value="UniProtKB-EC"/>
</dbReference>
<gene>
    <name evidence="7" type="ORF">Dsin_008488</name>
</gene>
<protein>
    <recommendedName>
        <fullName evidence="6">E3 ubiquitin protein ligase</fullName>
        <ecNumber evidence="6">2.3.2.27</ecNumber>
    </recommendedName>
</protein>
<keyword evidence="5 6" id="KW-0539">Nucleus</keyword>
<evidence type="ECO:0000256" key="6">
    <source>
        <dbReference type="RuleBase" id="RU365038"/>
    </source>
</evidence>
<comment type="pathway">
    <text evidence="6">Protein modification; protein ubiquitination.</text>
</comment>
<dbReference type="PANTHER" id="PTHR23163:SF0">
    <property type="entry name" value="E3 UBIQUITIN-PROTEIN LIGASE BRE1"/>
    <property type="match status" value="1"/>
</dbReference>
<dbReference type="Proteomes" id="UP001281410">
    <property type="component" value="Unassembled WGS sequence"/>
</dbReference>
<comment type="caution">
    <text evidence="7">The sequence shown here is derived from an EMBL/GenBank/DDBJ whole genome shotgun (WGS) entry which is preliminary data.</text>
</comment>
<evidence type="ECO:0000313" key="7">
    <source>
        <dbReference type="EMBL" id="KAK3221463.1"/>
    </source>
</evidence>
<keyword evidence="6" id="KW-0156">Chromatin regulator</keyword>
<dbReference type="AlphaFoldDB" id="A0AAE0APA1"/>